<dbReference type="SUPFAM" id="SSF52047">
    <property type="entry name" value="RNI-like"/>
    <property type="match status" value="1"/>
</dbReference>
<evidence type="ECO:0008006" key="3">
    <source>
        <dbReference type="Google" id="ProtNLM"/>
    </source>
</evidence>
<accession>A0A5C3PWE1</accession>
<gene>
    <name evidence="1" type="ORF">K466DRAFT_59188</name>
</gene>
<evidence type="ECO:0000313" key="2">
    <source>
        <dbReference type="Proteomes" id="UP000308197"/>
    </source>
</evidence>
<proteinExistence type="predicted"/>
<protein>
    <recommendedName>
        <fullName evidence="3">F-box domain-containing protein</fullName>
    </recommendedName>
</protein>
<keyword evidence="2" id="KW-1185">Reference proteome</keyword>
<dbReference type="AlphaFoldDB" id="A0A5C3PWE1"/>
<sequence length="425" mass="48761">MIARAVSILDLDDYFLIRLLEHLKAIDYRSVRAVRLSCTCRRLRELSMSVLFGHCRQDISILDALSPDSLMIPHTLWPHVRILKLCCSCIDGYFTVPDWANYTPQDSDVICGALASPNLHHVLQNMPHLSTVVVRPMHSHYFGHGLSWSTVCIFLSLPQLSRLVLDCVHICPRPPDAMELRLQPSTPVSCLDYLLPNVRDPYRLTSETEALDRLLRSLHTSLETLSLPTEPAPIDTISSLDWPRLCELKLRGLRWTTTLPIVGLFAPMSNLRVLSLELMEREGTSATALWPPRFPASYPWPLLESLSVSHPDPEDEIYAHLPPTMRTLMLRAWPHQCIRRWQEVNYEPNRLRLHRPLPSPSILLRVLQRCDTPHLRMLGVEYFTDHAELPLLSHIASNFPRLTTLEFHRYRPHGDADIPVTLPEL</sequence>
<dbReference type="EMBL" id="ML210976">
    <property type="protein sequence ID" value="TFK93791.1"/>
    <property type="molecule type" value="Genomic_DNA"/>
</dbReference>
<evidence type="ECO:0000313" key="1">
    <source>
        <dbReference type="EMBL" id="TFK93791.1"/>
    </source>
</evidence>
<dbReference type="InterPro" id="IPR032675">
    <property type="entry name" value="LRR_dom_sf"/>
</dbReference>
<name>A0A5C3PWE1_9APHY</name>
<dbReference type="Proteomes" id="UP000308197">
    <property type="component" value="Unassembled WGS sequence"/>
</dbReference>
<dbReference type="Gene3D" id="3.80.10.10">
    <property type="entry name" value="Ribonuclease Inhibitor"/>
    <property type="match status" value="1"/>
</dbReference>
<reference evidence="1 2" key="1">
    <citation type="journal article" date="2019" name="Nat. Ecol. Evol.">
        <title>Megaphylogeny resolves global patterns of mushroom evolution.</title>
        <authorList>
            <person name="Varga T."/>
            <person name="Krizsan K."/>
            <person name="Foldi C."/>
            <person name="Dima B."/>
            <person name="Sanchez-Garcia M."/>
            <person name="Sanchez-Ramirez S."/>
            <person name="Szollosi G.J."/>
            <person name="Szarkandi J.G."/>
            <person name="Papp V."/>
            <person name="Albert L."/>
            <person name="Andreopoulos W."/>
            <person name="Angelini C."/>
            <person name="Antonin V."/>
            <person name="Barry K.W."/>
            <person name="Bougher N.L."/>
            <person name="Buchanan P."/>
            <person name="Buyck B."/>
            <person name="Bense V."/>
            <person name="Catcheside P."/>
            <person name="Chovatia M."/>
            <person name="Cooper J."/>
            <person name="Damon W."/>
            <person name="Desjardin D."/>
            <person name="Finy P."/>
            <person name="Geml J."/>
            <person name="Haridas S."/>
            <person name="Hughes K."/>
            <person name="Justo A."/>
            <person name="Karasinski D."/>
            <person name="Kautmanova I."/>
            <person name="Kiss B."/>
            <person name="Kocsube S."/>
            <person name="Kotiranta H."/>
            <person name="LaButti K.M."/>
            <person name="Lechner B.E."/>
            <person name="Liimatainen K."/>
            <person name="Lipzen A."/>
            <person name="Lukacs Z."/>
            <person name="Mihaltcheva S."/>
            <person name="Morgado L.N."/>
            <person name="Niskanen T."/>
            <person name="Noordeloos M.E."/>
            <person name="Ohm R.A."/>
            <person name="Ortiz-Santana B."/>
            <person name="Ovrebo C."/>
            <person name="Racz N."/>
            <person name="Riley R."/>
            <person name="Savchenko A."/>
            <person name="Shiryaev A."/>
            <person name="Soop K."/>
            <person name="Spirin V."/>
            <person name="Szebenyi C."/>
            <person name="Tomsovsky M."/>
            <person name="Tulloss R.E."/>
            <person name="Uehling J."/>
            <person name="Grigoriev I.V."/>
            <person name="Vagvolgyi C."/>
            <person name="Papp T."/>
            <person name="Martin F.M."/>
            <person name="Miettinen O."/>
            <person name="Hibbett D.S."/>
            <person name="Nagy L.G."/>
        </authorList>
    </citation>
    <scope>NUCLEOTIDE SEQUENCE [LARGE SCALE GENOMIC DNA]</scope>
    <source>
        <strain evidence="1 2">HHB13444</strain>
    </source>
</reference>
<organism evidence="1 2">
    <name type="scientific">Polyporus arcularius HHB13444</name>
    <dbReference type="NCBI Taxonomy" id="1314778"/>
    <lineage>
        <taxon>Eukaryota</taxon>
        <taxon>Fungi</taxon>
        <taxon>Dikarya</taxon>
        <taxon>Basidiomycota</taxon>
        <taxon>Agaricomycotina</taxon>
        <taxon>Agaricomycetes</taxon>
        <taxon>Polyporales</taxon>
        <taxon>Polyporaceae</taxon>
        <taxon>Polyporus</taxon>
    </lineage>
</organism>
<dbReference type="InParanoid" id="A0A5C3PWE1"/>